<reference evidence="1" key="1">
    <citation type="submission" date="2021-05" db="EMBL/GenBank/DDBJ databases">
        <authorList>
            <person name="Pan Q."/>
            <person name="Jouanno E."/>
            <person name="Zahm M."/>
            <person name="Klopp C."/>
            <person name="Cabau C."/>
            <person name="Louis A."/>
            <person name="Berthelot C."/>
            <person name="Parey E."/>
            <person name="Roest Crollius H."/>
            <person name="Montfort J."/>
            <person name="Robinson-Rechavi M."/>
            <person name="Bouchez O."/>
            <person name="Lampietro C."/>
            <person name="Lopez Roques C."/>
            <person name="Donnadieu C."/>
            <person name="Postlethwait J."/>
            <person name="Bobe J."/>
            <person name="Dillon D."/>
            <person name="Chandos A."/>
            <person name="von Hippel F."/>
            <person name="Guiguen Y."/>
        </authorList>
    </citation>
    <scope>NUCLEOTIDE SEQUENCE</scope>
    <source>
        <strain evidence="1">YG-Jan2019</strain>
    </source>
</reference>
<protein>
    <submittedName>
        <fullName evidence="1">Uncharacterized protein</fullName>
    </submittedName>
</protein>
<accession>A0ACC2H4W2</accession>
<organism evidence="1 2">
    <name type="scientific">Dallia pectoralis</name>
    <name type="common">Alaska blackfish</name>
    <dbReference type="NCBI Taxonomy" id="75939"/>
    <lineage>
        <taxon>Eukaryota</taxon>
        <taxon>Metazoa</taxon>
        <taxon>Chordata</taxon>
        <taxon>Craniata</taxon>
        <taxon>Vertebrata</taxon>
        <taxon>Euteleostomi</taxon>
        <taxon>Actinopterygii</taxon>
        <taxon>Neopterygii</taxon>
        <taxon>Teleostei</taxon>
        <taxon>Protacanthopterygii</taxon>
        <taxon>Esociformes</taxon>
        <taxon>Umbridae</taxon>
        <taxon>Dallia</taxon>
    </lineage>
</organism>
<proteinExistence type="predicted"/>
<evidence type="ECO:0000313" key="1">
    <source>
        <dbReference type="EMBL" id="KAJ8011024.1"/>
    </source>
</evidence>
<dbReference type="EMBL" id="CM055732">
    <property type="protein sequence ID" value="KAJ8011024.1"/>
    <property type="molecule type" value="Genomic_DNA"/>
</dbReference>
<comment type="caution">
    <text evidence="1">The sequence shown here is derived from an EMBL/GenBank/DDBJ whole genome shotgun (WGS) entry which is preliminary data.</text>
</comment>
<gene>
    <name evidence="1" type="ORF">DPEC_G00053900</name>
</gene>
<name>A0ACC2H4W2_DALPE</name>
<dbReference type="Proteomes" id="UP001157502">
    <property type="component" value="Chromosome 5"/>
</dbReference>
<keyword evidence="2" id="KW-1185">Reference proteome</keyword>
<evidence type="ECO:0000313" key="2">
    <source>
        <dbReference type="Proteomes" id="UP001157502"/>
    </source>
</evidence>
<sequence length="406" mass="45305">MVESRVGEQLENSADLWTSNKGKEFFTKHEDAESQNSQMDREIEQKQSASSGIAGMLGLCEVEAVEKATFKEEGSIECDYEEDEEEEKTGHPGGGVPWHKHAGVMCLDVTTEDGDGASSSPPSSKTDQHCSVAGSREPGSSQQKLPMILCPECGILSSPRLQDYRRCEHNFTVRCQECDKLFVSESGLMLHQKLHSQDYSFPCKFCLQPFKTRLDKLTHEKGHRFSDKEPPYSCTECCSSFTTSLFGAVTSKSPRDTSVMCVSKNSANVAYWRDTRGPTVTSSQACRRSFAQASRLRSHMCTHKGKRLFQCQHCNRSFNDYSLRNHVQRCHGQDSVMEHDGGDGLSWWTEGGAVLGGGEISQTKPLQQEGTTVFRTRGVGENTDQPPGPGNRVSRCDWTRIRYRLV</sequence>